<protein>
    <submittedName>
        <fullName evidence="1">Uncharacterized protein</fullName>
    </submittedName>
</protein>
<comment type="caution">
    <text evidence="1">The sequence shown here is derived from an EMBL/GenBank/DDBJ whole genome shotgun (WGS) entry which is preliminary data.</text>
</comment>
<dbReference type="eggNOG" id="ENOG5031RS6">
    <property type="taxonomic scope" value="Bacteria"/>
</dbReference>
<accession>N8W5E0</accession>
<dbReference type="EMBL" id="APPC01000018">
    <property type="protein sequence ID" value="ENU92038.1"/>
    <property type="molecule type" value="Genomic_DNA"/>
</dbReference>
<dbReference type="PATRIC" id="fig|1217712.3.peg.3023"/>
<gene>
    <name evidence="1" type="ORF">F971_03131</name>
</gene>
<evidence type="ECO:0000313" key="2">
    <source>
        <dbReference type="Proteomes" id="UP000013049"/>
    </source>
</evidence>
<dbReference type="Proteomes" id="UP000013049">
    <property type="component" value="Unassembled WGS sequence"/>
</dbReference>
<sequence>MVVQDNGGSIGSGNSQTKVNSQQDALLALNETYSAQFEFLDQRDNTPLENFYYVLTIPNGEKIEGFTDKQGKTKIAEIGFKPEDVKIESFDLSQPLPPLDRVNSMNENLSKPTKYIPSTSDAWGAFPSEVEVCNVRESFCVFQFNKPIAVPYNFMMSASQWKRLSQENKLEFLLAVGFGMEYDLSKLNKDGLLSTTGFHTQMYIKFQRYLQKHYQK</sequence>
<proteinExistence type="predicted"/>
<dbReference type="AlphaFoldDB" id="N8W5E0"/>
<organism evidence="1 2">
    <name type="scientific">Acinetobacter vivianii</name>
    <dbReference type="NCBI Taxonomy" id="1776742"/>
    <lineage>
        <taxon>Bacteria</taxon>
        <taxon>Pseudomonadati</taxon>
        <taxon>Pseudomonadota</taxon>
        <taxon>Gammaproteobacteria</taxon>
        <taxon>Moraxellales</taxon>
        <taxon>Moraxellaceae</taxon>
        <taxon>Acinetobacter</taxon>
    </lineage>
</organism>
<name>N8W5E0_9GAMM</name>
<evidence type="ECO:0000313" key="1">
    <source>
        <dbReference type="EMBL" id="ENU92038.1"/>
    </source>
</evidence>
<dbReference type="HOGENOM" id="CLU_1275432_0_0_6"/>
<reference evidence="1 2" key="1">
    <citation type="submission" date="2013-02" db="EMBL/GenBank/DDBJ databases">
        <title>The Genome Sequence of Acinetobacter sp. NIPH 758.</title>
        <authorList>
            <consortium name="The Broad Institute Genome Sequencing Platform"/>
            <consortium name="The Broad Institute Genome Sequencing Center for Infectious Disease"/>
            <person name="Cerqueira G."/>
            <person name="Feldgarden M."/>
            <person name="Courvalin P."/>
            <person name="Perichon B."/>
            <person name="Grillot-Courvalin C."/>
            <person name="Clermont D."/>
            <person name="Rocha E."/>
            <person name="Yoon E.-J."/>
            <person name="Nemec A."/>
            <person name="Walker B."/>
            <person name="Young S.K."/>
            <person name="Zeng Q."/>
            <person name="Gargeya S."/>
            <person name="Fitzgerald M."/>
            <person name="Haas B."/>
            <person name="Abouelleil A."/>
            <person name="Alvarado L."/>
            <person name="Arachchi H.M."/>
            <person name="Berlin A.M."/>
            <person name="Chapman S.B."/>
            <person name="Dewar J."/>
            <person name="Goldberg J."/>
            <person name="Griggs A."/>
            <person name="Gujja S."/>
            <person name="Hansen M."/>
            <person name="Howarth C."/>
            <person name="Imamovic A."/>
            <person name="Larimer J."/>
            <person name="McCowan C."/>
            <person name="Murphy C."/>
            <person name="Neiman D."/>
            <person name="Pearson M."/>
            <person name="Priest M."/>
            <person name="Roberts A."/>
            <person name="Saif S."/>
            <person name="Shea T."/>
            <person name="Sisk P."/>
            <person name="Sykes S."/>
            <person name="Wortman J."/>
            <person name="Nusbaum C."/>
            <person name="Birren B."/>
        </authorList>
    </citation>
    <scope>NUCLEOTIDE SEQUENCE [LARGE SCALE GENOMIC DNA]</scope>
    <source>
        <strain evidence="1 2">NIPH 758</strain>
    </source>
</reference>